<feature type="transmembrane region" description="Helical" evidence="1">
    <location>
        <begin position="422"/>
        <end position="444"/>
    </location>
</feature>
<name>M0MX49_9EURY</name>
<dbReference type="OrthoDB" id="306371at2157"/>
<reference evidence="2 3" key="1">
    <citation type="journal article" date="2014" name="PLoS Genet.">
        <title>Phylogenetically driven sequencing of extremely halophilic archaea reveals strategies for static and dynamic osmo-response.</title>
        <authorList>
            <person name="Becker E.A."/>
            <person name="Seitzer P.M."/>
            <person name="Tritt A."/>
            <person name="Larsen D."/>
            <person name="Krusor M."/>
            <person name="Yao A.I."/>
            <person name="Wu D."/>
            <person name="Madern D."/>
            <person name="Eisen J.A."/>
            <person name="Darling A.E."/>
            <person name="Facciotti M.T."/>
        </authorList>
    </citation>
    <scope>NUCLEOTIDE SEQUENCE [LARGE SCALE GENOMIC DNA]</scope>
    <source>
        <strain evidence="2 3">JCM 13552</strain>
    </source>
</reference>
<protein>
    <recommendedName>
        <fullName evidence="4">Arylsulfotransferase</fullName>
    </recommendedName>
</protein>
<dbReference type="Pfam" id="PF05935">
    <property type="entry name" value="Arylsulfotrans"/>
    <property type="match status" value="1"/>
</dbReference>
<dbReference type="PANTHER" id="PTHR35340:SF5">
    <property type="entry name" value="ASST-DOMAIN-CONTAINING PROTEIN"/>
    <property type="match status" value="1"/>
</dbReference>
<dbReference type="Gene3D" id="2.120.10.30">
    <property type="entry name" value="TolB, C-terminal domain"/>
    <property type="match status" value="1"/>
</dbReference>
<dbReference type="InterPro" id="IPR053143">
    <property type="entry name" value="Arylsulfate_ST"/>
</dbReference>
<comment type="caution">
    <text evidence="2">The sequence shown here is derived from an EMBL/GenBank/DDBJ whole genome shotgun (WGS) entry which is preliminary data.</text>
</comment>
<dbReference type="PATRIC" id="fig|1227457.3.peg.3415"/>
<organism evidence="2 3">
    <name type="scientific">Halococcus thailandensis JCM 13552</name>
    <dbReference type="NCBI Taxonomy" id="1227457"/>
    <lineage>
        <taxon>Archaea</taxon>
        <taxon>Methanobacteriati</taxon>
        <taxon>Methanobacteriota</taxon>
        <taxon>Stenosarchaea group</taxon>
        <taxon>Halobacteria</taxon>
        <taxon>Halobacteriales</taxon>
        <taxon>Halococcaceae</taxon>
        <taxon>Halococcus</taxon>
    </lineage>
</organism>
<dbReference type="AlphaFoldDB" id="M0MX49"/>
<proteinExistence type="predicted"/>
<gene>
    <name evidence="2" type="ORF">C451_17500</name>
</gene>
<sequence>MAGLPSRRWLVRGLLGVVVLSLVLLSGVLTLSYDEPTLKRGVTSTTPDSETVISSQGWHAQGMSLPNRPARLVSVDENGSVNWTHDGLNDRTNWFYDVDPLPNGNLLVVNPVRGTTVVYEFDPDNRERVWTERFDSPDIHDVDLIDGDELLVAGINYDTGSTSNDSVFVYNRTTETVTWEWQFKNHYPASADDGIETKDWTHVNDVDEFREGEFLVSVRNMDQVIAVNRSTKEIDLRLGSDDDHSTMFEQHNPSYLDGANGTPTILVADSENDRIVEYARTGGPPGDGSWERTWTLSGGLNWPRDADRLPNGNTLVVDSMNHRVIEVTPDGEIVWEMHAPWATYDAERVAHGDEPNGPTIREQNATGAVTLHGGSRETMLPSVPAVVDGVVSATPLPGELTELAVRWKHVAPWLKPTWLPTWAFTVLGVGLLVSLGWAIGEGVYQRRRIRRRLVRAVGGVRDTLEGSQ</sequence>
<evidence type="ECO:0000256" key="1">
    <source>
        <dbReference type="SAM" id="Phobius"/>
    </source>
</evidence>
<dbReference type="RefSeq" id="WP_007742509.1">
    <property type="nucleotide sequence ID" value="NZ_AOMF01000171.1"/>
</dbReference>
<evidence type="ECO:0000313" key="2">
    <source>
        <dbReference type="EMBL" id="EMA50317.1"/>
    </source>
</evidence>
<dbReference type="EMBL" id="AOMF01000171">
    <property type="protein sequence ID" value="EMA50317.1"/>
    <property type="molecule type" value="Genomic_DNA"/>
</dbReference>
<keyword evidence="1" id="KW-0812">Transmembrane</keyword>
<dbReference type="PANTHER" id="PTHR35340">
    <property type="entry name" value="PQQ ENZYME REPEAT PROTEIN-RELATED"/>
    <property type="match status" value="1"/>
</dbReference>
<dbReference type="STRING" id="1227457.C451_17500"/>
<dbReference type="SUPFAM" id="SSF101898">
    <property type="entry name" value="NHL repeat"/>
    <property type="match status" value="1"/>
</dbReference>
<dbReference type="GO" id="GO:0004062">
    <property type="term" value="F:aryl sulfotransferase activity"/>
    <property type="evidence" value="ECO:0007669"/>
    <property type="project" value="InterPro"/>
</dbReference>
<keyword evidence="1" id="KW-0472">Membrane</keyword>
<accession>M0MX49</accession>
<dbReference type="Proteomes" id="UP000011680">
    <property type="component" value="Unassembled WGS sequence"/>
</dbReference>
<keyword evidence="1" id="KW-1133">Transmembrane helix</keyword>
<dbReference type="InterPro" id="IPR011042">
    <property type="entry name" value="6-blade_b-propeller_TolB-like"/>
</dbReference>
<keyword evidence="3" id="KW-1185">Reference proteome</keyword>
<evidence type="ECO:0008006" key="4">
    <source>
        <dbReference type="Google" id="ProtNLM"/>
    </source>
</evidence>
<dbReference type="eggNOG" id="arCOG06169">
    <property type="taxonomic scope" value="Archaea"/>
</dbReference>
<evidence type="ECO:0000313" key="3">
    <source>
        <dbReference type="Proteomes" id="UP000011680"/>
    </source>
</evidence>
<dbReference type="InterPro" id="IPR010262">
    <property type="entry name" value="Arylsulfotransferase_bact"/>
</dbReference>